<sequence>MEFEPSFNRYDSSDDSSDEYEFLDSEHSESRPTNTQAGFKVLLDPQSKISALNIIPEHSKTIYKSLDSDQMALIGAVFDLALVTDESLLSLKNIKLGQQGISCIFSPKSSDMSGPLQAYLLVSDDIDQARQYSYVANTLESTQPLTVNIKGPDAFIHQSNSNSNSNSNSSSVNMASFDQLYRRQFYSPVVAESALRVGLLASIENYCTLRNIQLNIDLDLFNADSHISHSKPSSDSMYI</sequence>
<name>A0A1R1YDS8_9FUNG</name>
<comment type="caution">
    <text evidence="2">The sequence shown here is derived from an EMBL/GenBank/DDBJ whole genome shotgun (WGS) entry which is preliminary data.</text>
</comment>
<accession>A0A1R1YDS8</accession>
<dbReference type="Proteomes" id="UP000187429">
    <property type="component" value="Unassembled WGS sequence"/>
</dbReference>
<proteinExistence type="predicted"/>
<reference evidence="3" key="1">
    <citation type="submission" date="2017-01" db="EMBL/GenBank/DDBJ databases">
        <authorList>
            <person name="Wang Y."/>
            <person name="White M."/>
            <person name="Kvist S."/>
            <person name="Moncalvo J.-M."/>
        </authorList>
    </citation>
    <scope>NUCLEOTIDE SEQUENCE [LARGE SCALE GENOMIC DNA]</scope>
    <source>
        <strain evidence="3">ID-206-W2</strain>
    </source>
</reference>
<evidence type="ECO:0000313" key="2">
    <source>
        <dbReference type="EMBL" id="OMJ25030.1"/>
    </source>
</evidence>
<feature type="region of interest" description="Disordered" evidence="1">
    <location>
        <begin position="1"/>
        <end position="34"/>
    </location>
</feature>
<organism evidence="2 3">
    <name type="scientific">Smittium culicis</name>
    <dbReference type="NCBI Taxonomy" id="133412"/>
    <lineage>
        <taxon>Eukaryota</taxon>
        <taxon>Fungi</taxon>
        <taxon>Fungi incertae sedis</taxon>
        <taxon>Zoopagomycota</taxon>
        <taxon>Kickxellomycotina</taxon>
        <taxon>Harpellomycetes</taxon>
        <taxon>Harpellales</taxon>
        <taxon>Legeriomycetaceae</taxon>
        <taxon>Smittium</taxon>
    </lineage>
</organism>
<dbReference type="OrthoDB" id="10596205at2759"/>
<keyword evidence="3" id="KW-1185">Reference proteome</keyword>
<dbReference type="AlphaFoldDB" id="A0A1R1YDS8"/>
<feature type="compositionally biased region" description="Acidic residues" evidence="1">
    <location>
        <begin position="13"/>
        <end position="23"/>
    </location>
</feature>
<gene>
    <name evidence="2" type="ORF">AYI69_g4428</name>
</gene>
<protein>
    <submittedName>
        <fullName evidence="2">Uncharacterized protein</fullName>
    </submittedName>
</protein>
<evidence type="ECO:0000256" key="1">
    <source>
        <dbReference type="SAM" id="MobiDB-lite"/>
    </source>
</evidence>
<dbReference type="EMBL" id="LSSM01001714">
    <property type="protein sequence ID" value="OMJ25030.1"/>
    <property type="molecule type" value="Genomic_DNA"/>
</dbReference>
<evidence type="ECO:0000313" key="3">
    <source>
        <dbReference type="Proteomes" id="UP000187429"/>
    </source>
</evidence>